<gene>
    <name evidence="12" type="primary">putA</name>
    <name evidence="12" type="ORF">FIV46_13560</name>
</gene>
<comment type="caution">
    <text evidence="12">The sequence shown here is derived from an EMBL/GenBank/DDBJ whole genome shotgun (WGS) entry which is preliminary data.</text>
</comment>
<evidence type="ECO:0000256" key="4">
    <source>
        <dbReference type="ARBA" id="ARBA00048142"/>
    </source>
</evidence>
<evidence type="ECO:0000259" key="8">
    <source>
        <dbReference type="Pfam" id="PF00171"/>
    </source>
</evidence>
<dbReference type="GO" id="GO:0003842">
    <property type="term" value="F:L-glutamate gamma-semialdehyde dehydrogenase activity"/>
    <property type="evidence" value="ECO:0007669"/>
    <property type="project" value="UniProtKB-UniRule"/>
</dbReference>
<keyword evidence="3 5" id="KW-0520">NAD</keyword>
<dbReference type="RefSeq" id="WP_139941483.1">
    <property type="nucleotide sequence ID" value="NZ_JBHSYP010000002.1"/>
</dbReference>
<dbReference type="InterPro" id="IPR015590">
    <property type="entry name" value="Aldehyde_DH_dom"/>
</dbReference>
<evidence type="ECO:0000313" key="12">
    <source>
        <dbReference type="EMBL" id="TPD58906.1"/>
    </source>
</evidence>
<dbReference type="Gene3D" id="1.20.5.460">
    <property type="entry name" value="Single helix bin"/>
    <property type="match status" value="1"/>
</dbReference>
<comment type="similarity">
    <text evidence="5">In the N-terminal section; belongs to the proline dehydrogenase family.</text>
</comment>
<comment type="pathway">
    <text evidence="1 5">Amino-acid degradation; L-proline degradation into L-glutamate; L-glutamate from L-proline: step 2/2.</text>
</comment>
<dbReference type="AlphaFoldDB" id="A0A501PG90"/>
<keyword evidence="13" id="KW-1185">Reference proteome</keyword>
<keyword evidence="5" id="KW-0285">Flavoprotein</keyword>
<feature type="active site" evidence="6">
    <location>
        <position position="847"/>
    </location>
</feature>
<comment type="cofactor">
    <cofactor evidence="5">
        <name>FAD</name>
        <dbReference type="ChEBI" id="CHEBI:57692"/>
    </cofactor>
</comment>
<keyword evidence="5" id="KW-0678">Repressor</keyword>
<dbReference type="InterPro" id="IPR002872">
    <property type="entry name" value="Proline_DH_dom"/>
</dbReference>
<feature type="active site" evidence="6">
    <location>
        <position position="813"/>
    </location>
</feature>
<dbReference type="InterPro" id="IPR016163">
    <property type="entry name" value="Ald_DH_C"/>
</dbReference>
<dbReference type="UniPathway" id="UPA00261">
    <property type="reaction ID" value="UER00373"/>
</dbReference>
<reference evidence="13" key="1">
    <citation type="submission" date="2019-06" db="EMBL/GenBank/DDBJ databases">
        <title>The complete genome of Emcibacter congregatus ZYLT.</title>
        <authorList>
            <person name="Zhao Z."/>
        </authorList>
    </citation>
    <scope>NUCLEOTIDE SEQUENCE [LARGE SCALE GENOMIC DNA]</scope>
    <source>
        <strain evidence="13">MCCC 1A06723</strain>
    </source>
</reference>
<dbReference type="InterPro" id="IPR016161">
    <property type="entry name" value="Ald_DH/histidinol_DH"/>
</dbReference>
<dbReference type="EC" id="1.2.1.88" evidence="5"/>
<keyword evidence="5" id="KW-0805">Transcription regulation</keyword>
<dbReference type="EC" id="1.5.5.2" evidence="5"/>
<dbReference type="InterPro" id="IPR016160">
    <property type="entry name" value="Ald_DH_CS_CYS"/>
</dbReference>
<name>A0A501PG90_9PROT</name>
<comment type="function">
    <text evidence="5">Oxidizes proline to glutamate for use as a carbon and nitrogen source.</text>
</comment>
<evidence type="ECO:0000256" key="7">
    <source>
        <dbReference type="SAM" id="MobiDB-lite"/>
    </source>
</evidence>
<dbReference type="InterPro" id="IPR016162">
    <property type="entry name" value="Ald_DH_N"/>
</dbReference>
<dbReference type="InterPro" id="IPR029041">
    <property type="entry name" value="FAD-linked_oxidoreductase-like"/>
</dbReference>
<feature type="region of interest" description="Disordered" evidence="7">
    <location>
        <begin position="511"/>
        <end position="540"/>
    </location>
</feature>
<dbReference type="Pfam" id="PF18327">
    <property type="entry name" value="PRODH"/>
    <property type="match status" value="1"/>
</dbReference>
<sequence length="1059" mass="115702">MYDLTPSEDIPVRSLDEIRTALRQAQHRDEEQAIANLFRASGLTNAARERIVETARALVSESREKSDDQGTMDYFLQEFGLSNREGVALMCLAEALLRVPDGDTADRLISEKMRSGEWSSHLGHSDSLLVNASTWGLMLTGRVVELGEEAHKNPSKWMGKIISRSGEPVIRSAVTQAMKIMGNQYVLGRSIKEATDRGHKLNQPGTRFSFDMLGEGARTMADADRYFRAYMEAIEKISAANGQPSVIEADGISVKFSALHPRYEFARRETVMSEMLPRIVSLAAAARAGGIGFTIDAEEAERLDISLDIFEHLARNPDLADWDGLGLVIQAYQKRAPYVIDWLTALARESSRRFMVRLVKGAYWDSEIKHAQELGLEDYPVYTRKQTTDLSYQICAERLMAARDVIFPQFATHNAYTVALVLELAKKDRNFEFQRLHGMGHLMYDQLRKMLDVPAPLRVYAPVGAHKDLLPYLVRRLLENGANSSFVNRFMNKTISVEELMQDVLAQVEKASPRRHPNIPKPADILSASGREPGARRNSAGLDLADPLATEQLLQEMNEARTGEWLSGPIVGGELLKRDTVEVINPANRTEIVGHVGVPTEVDMDKAYSLACSAQKGWDAVGGAARADILDKAADLLEENMSRLMGLIALEAGRTVADGLSEVREAVDFCRYYALQARTNFADPKTLPGPTGELNQLSLHGRGVFVCISPWNFPLAIFSGQVAAALAAGNAVIAKPAEQTPLIAAEAVKLLHQAGVPGEVLHLMPGDGATVGAGLVEDARLGGVAFTGSTETAKAINMALARRDGPIVPLVAETGGQNVMIVDSTALPEQVVDDVLSSAFQSAGQRCSALRVLYLQSEIADQVIEMLKGAAACLTLGDPLQLCTDVGPVIDEEAKAMLERHVERMDREAFPVCALPLPEAYPDGSFFAPRIYEIDRIGQLEREVFGPVLHIIRYRAGDLDKVLDEVRATGYGLTLGVHSRIEGRAQEIFDKLNVGNTYVNRNIVGAVVGVQPFGGQGLSGTGPKAGGPHYLYRFACEKTLTINTVATGGNMELFSLNED</sequence>
<comment type="catalytic activity">
    <reaction evidence="4 5">
        <text>L-glutamate 5-semialdehyde + NAD(+) + H2O = L-glutamate + NADH + 2 H(+)</text>
        <dbReference type="Rhea" id="RHEA:30235"/>
        <dbReference type="ChEBI" id="CHEBI:15377"/>
        <dbReference type="ChEBI" id="CHEBI:15378"/>
        <dbReference type="ChEBI" id="CHEBI:29985"/>
        <dbReference type="ChEBI" id="CHEBI:57540"/>
        <dbReference type="ChEBI" id="CHEBI:57945"/>
        <dbReference type="ChEBI" id="CHEBI:58066"/>
        <dbReference type="EC" id="1.2.1.88"/>
    </reaction>
</comment>
<keyword evidence="2 5" id="KW-0560">Oxidoreductase</keyword>
<proteinExistence type="inferred from homology"/>
<keyword evidence="5" id="KW-0274">FAD</keyword>
<evidence type="ECO:0000256" key="1">
    <source>
        <dbReference type="ARBA" id="ARBA00004786"/>
    </source>
</evidence>
<dbReference type="OrthoDB" id="9812625at2"/>
<evidence type="ECO:0000313" key="13">
    <source>
        <dbReference type="Proteomes" id="UP000319148"/>
    </source>
</evidence>
<accession>A0A501PG90</accession>
<dbReference type="PANTHER" id="PTHR42862:SF1">
    <property type="entry name" value="DELTA-1-PYRROLINE-5-CARBOXYLATE DEHYDROGENASE 2, ISOFORM A-RELATED"/>
    <property type="match status" value="1"/>
</dbReference>
<evidence type="ECO:0000259" key="11">
    <source>
        <dbReference type="Pfam" id="PF18327"/>
    </source>
</evidence>
<dbReference type="Gene3D" id="3.20.20.220">
    <property type="match status" value="1"/>
</dbReference>
<comment type="pathway">
    <text evidence="5">Amino-acid degradation; L-proline degradation into L-glutamate; L-glutamate from L-proline: step 1/2.</text>
</comment>
<dbReference type="Gene3D" id="3.40.605.10">
    <property type="entry name" value="Aldehyde Dehydrogenase, Chain A, domain 1"/>
    <property type="match status" value="1"/>
</dbReference>
<dbReference type="GO" id="GO:0010133">
    <property type="term" value="P:L-proline catabolic process to L-glutamate"/>
    <property type="evidence" value="ECO:0007669"/>
    <property type="project" value="UniProtKB-UniRule"/>
</dbReference>
<dbReference type="NCBIfam" id="TIGR01238">
    <property type="entry name" value="D1pyr5carbox3"/>
    <property type="match status" value="1"/>
</dbReference>
<dbReference type="InterPro" id="IPR024082">
    <property type="entry name" value="PRODH_PutA_dom_II"/>
</dbReference>
<evidence type="ECO:0000256" key="3">
    <source>
        <dbReference type="ARBA" id="ARBA00023027"/>
    </source>
</evidence>
<dbReference type="InterPro" id="IPR005933">
    <property type="entry name" value="PutA_C"/>
</dbReference>
<dbReference type="CDD" id="cd07125">
    <property type="entry name" value="ALDH_PutA-P5CDH"/>
    <property type="match status" value="1"/>
</dbReference>
<comment type="catalytic activity">
    <reaction evidence="5">
        <text>L-proline + a quinone = (S)-1-pyrroline-5-carboxylate + a quinol + H(+)</text>
        <dbReference type="Rhea" id="RHEA:23784"/>
        <dbReference type="ChEBI" id="CHEBI:15378"/>
        <dbReference type="ChEBI" id="CHEBI:17388"/>
        <dbReference type="ChEBI" id="CHEBI:24646"/>
        <dbReference type="ChEBI" id="CHEBI:60039"/>
        <dbReference type="ChEBI" id="CHEBI:132124"/>
        <dbReference type="EC" id="1.5.5.2"/>
    </reaction>
</comment>
<dbReference type="GO" id="GO:0009898">
    <property type="term" value="C:cytoplasmic side of plasma membrane"/>
    <property type="evidence" value="ECO:0007669"/>
    <property type="project" value="TreeGrafter"/>
</dbReference>
<feature type="domain" description="Proline dehydrogenase" evidence="9">
    <location>
        <begin position="196"/>
        <end position="489"/>
    </location>
</feature>
<dbReference type="SUPFAM" id="SSF81935">
    <property type="entry name" value="N-terminal domain of bifunctional PutA protein"/>
    <property type="match status" value="1"/>
</dbReference>
<dbReference type="PIRSF" id="PIRSF000197">
    <property type="entry name" value="Bifunct_PutA"/>
    <property type="match status" value="1"/>
</dbReference>
<dbReference type="SUPFAM" id="SSF51730">
    <property type="entry name" value="FAD-linked oxidoreductase"/>
    <property type="match status" value="1"/>
</dbReference>
<dbReference type="NCBIfam" id="NF008869">
    <property type="entry name" value="PRK11904.1"/>
    <property type="match status" value="1"/>
</dbReference>
<keyword evidence="5" id="KW-0804">Transcription</keyword>
<keyword evidence="5" id="KW-0642">Proline metabolism</keyword>
<dbReference type="GO" id="GO:0004657">
    <property type="term" value="F:proline dehydrogenase activity"/>
    <property type="evidence" value="ECO:0007669"/>
    <property type="project" value="UniProtKB-UniRule"/>
</dbReference>
<keyword evidence="5" id="KW-0238">DNA-binding</keyword>
<dbReference type="Proteomes" id="UP000319148">
    <property type="component" value="Unassembled WGS sequence"/>
</dbReference>
<evidence type="ECO:0000256" key="6">
    <source>
        <dbReference type="PIRSR" id="PIRSR000197-1"/>
    </source>
</evidence>
<evidence type="ECO:0000259" key="9">
    <source>
        <dbReference type="Pfam" id="PF01619"/>
    </source>
</evidence>
<dbReference type="EMBL" id="VFIY01000016">
    <property type="protein sequence ID" value="TPD58906.1"/>
    <property type="molecule type" value="Genomic_DNA"/>
</dbReference>
<evidence type="ECO:0000259" key="10">
    <source>
        <dbReference type="Pfam" id="PF14850"/>
    </source>
</evidence>
<feature type="domain" description="Proline dehydrogenase PutA" evidence="10">
    <location>
        <begin position="72"/>
        <end position="185"/>
    </location>
</feature>
<dbReference type="GO" id="GO:0003700">
    <property type="term" value="F:DNA-binding transcription factor activity"/>
    <property type="evidence" value="ECO:0007669"/>
    <property type="project" value="InterPro"/>
</dbReference>
<feature type="domain" description="Aldehyde dehydrogenase" evidence="8">
    <location>
        <begin position="579"/>
        <end position="1038"/>
    </location>
</feature>
<dbReference type="Gene3D" id="3.40.309.10">
    <property type="entry name" value="Aldehyde Dehydrogenase, Chain A, domain 2"/>
    <property type="match status" value="1"/>
</dbReference>
<dbReference type="Pfam" id="PF14850">
    <property type="entry name" value="Pro_dh-DNA_bdg"/>
    <property type="match status" value="1"/>
</dbReference>
<dbReference type="PANTHER" id="PTHR42862">
    <property type="entry name" value="DELTA-1-PYRROLINE-5-CARBOXYLATE DEHYDROGENASE 1, ISOFORM A-RELATED"/>
    <property type="match status" value="1"/>
</dbReference>
<evidence type="ECO:0000256" key="2">
    <source>
        <dbReference type="ARBA" id="ARBA00023002"/>
    </source>
</evidence>
<dbReference type="SUPFAM" id="SSF53720">
    <property type="entry name" value="ALDH-like"/>
    <property type="match status" value="1"/>
</dbReference>
<dbReference type="PROSITE" id="PS00070">
    <property type="entry name" value="ALDEHYDE_DEHYDR_CYS"/>
    <property type="match status" value="1"/>
</dbReference>
<dbReference type="Pfam" id="PF01619">
    <property type="entry name" value="Pro_dh"/>
    <property type="match status" value="1"/>
</dbReference>
<organism evidence="12 13">
    <name type="scientific">Emcibacter nanhaiensis</name>
    <dbReference type="NCBI Taxonomy" id="1505037"/>
    <lineage>
        <taxon>Bacteria</taxon>
        <taxon>Pseudomonadati</taxon>
        <taxon>Pseudomonadota</taxon>
        <taxon>Alphaproteobacteria</taxon>
        <taxon>Emcibacterales</taxon>
        <taxon>Emcibacteraceae</taxon>
        <taxon>Emcibacter</taxon>
    </lineage>
</organism>
<evidence type="ECO:0000256" key="5">
    <source>
        <dbReference type="PIRNR" id="PIRNR000197"/>
    </source>
</evidence>
<dbReference type="Pfam" id="PF00171">
    <property type="entry name" value="Aldedh"/>
    <property type="match status" value="1"/>
</dbReference>
<feature type="domain" description="Proline utilization A proline dehydrogenase N-terminal" evidence="11">
    <location>
        <begin position="17"/>
        <end position="60"/>
    </location>
</feature>
<dbReference type="InterPro" id="IPR050485">
    <property type="entry name" value="Proline_metab_enzyme"/>
</dbReference>
<dbReference type="FunFam" id="3.40.309.10:FF:000005">
    <property type="entry name" value="1-pyrroline-5-carboxylate dehydrogenase 1"/>
    <property type="match status" value="1"/>
</dbReference>
<dbReference type="InterPro" id="IPR025703">
    <property type="entry name" value="Bifunct_PutA"/>
</dbReference>
<dbReference type="GO" id="GO:0003677">
    <property type="term" value="F:DNA binding"/>
    <property type="evidence" value="ECO:0007669"/>
    <property type="project" value="UniProtKB-KW"/>
</dbReference>
<dbReference type="InterPro" id="IPR024089">
    <property type="entry name" value="PRODH_PutA_dom_I/II"/>
</dbReference>
<dbReference type="InterPro" id="IPR041349">
    <property type="entry name" value="PRODH"/>
</dbReference>
<protein>
    <recommendedName>
        <fullName evidence="5">Bifunctional protein PutA</fullName>
    </recommendedName>
    <domain>
        <recommendedName>
            <fullName evidence="5">Proline dehydrogenase</fullName>
            <ecNumber evidence="5">1.5.5.2</ecNumber>
        </recommendedName>
        <alternativeName>
            <fullName evidence="5">Proline oxidase</fullName>
        </alternativeName>
    </domain>
    <domain>
        <recommendedName>
            <fullName evidence="5">Delta-1-pyrroline-5-carboxylate dehydrogenase</fullName>
            <shortName evidence="5">P5C dehydrogenase</shortName>
            <ecNumber evidence="5">1.2.1.88</ecNumber>
        </recommendedName>
        <alternativeName>
            <fullName evidence="5">L-glutamate gamma-semialdehyde dehydrogenase</fullName>
        </alternativeName>
    </domain>
</protein>
<comment type="similarity">
    <text evidence="5">In the C-terminal section; belongs to the aldehyde dehydrogenase family.</text>
</comment>